<sequence length="111" mass="11732">MTVGDESANAPYLASSARALGYSETRARILQIAFRDGPCTATTLMSELGLTRAGVEAHIRPLVAAGFLIPEQDPDVAGRGGGGGNRLQWRADATAFDGAVDEYRRTIRGPL</sequence>
<dbReference type="GeneID" id="29472851"/>
<organism evidence="1 2">
    <name type="scientific">Clavibacter sepedonicus</name>
    <name type="common">Clavibacter michiganensis subsp. sepedonicus</name>
    <dbReference type="NCBI Taxonomy" id="31964"/>
    <lineage>
        <taxon>Bacteria</taxon>
        <taxon>Bacillati</taxon>
        <taxon>Actinomycetota</taxon>
        <taxon>Actinomycetes</taxon>
        <taxon>Micrococcales</taxon>
        <taxon>Microbacteriaceae</taxon>
        <taxon>Clavibacter</taxon>
    </lineage>
</organism>
<protein>
    <submittedName>
        <fullName evidence="1">Uncharacterized protein</fullName>
    </submittedName>
</protein>
<dbReference type="InterPro" id="IPR036390">
    <property type="entry name" value="WH_DNA-bd_sf"/>
</dbReference>
<keyword evidence="2" id="KW-1185">Reference proteome</keyword>
<geneLocation type="plasmid" evidence="1 2">
    <name>pCSL1</name>
</geneLocation>
<reference evidence="1 2" key="1">
    <citation type="journal article" date="2008" name="J. Bacteriol.">
        <title>Genome of the actinomycete plant pathogen Clavibacter michiganensis subsp. sepedonicus suggests recent niche adaptation.</title>
        <authorList>
            <person name="Bentley S.D."/>
            <person name="Corton C."/>
            <person name="Brown S.E."/>
            <person name="Barron A."/>
            <person name="Clark L."/>
            <person name="Doggett J."/>
            <person name="Harris B."/>
            <person name="Ormond D."/>
            <person name="Quail M.A."/>
            <person name="May G."/>
            <person name="Francis D."/>
            <person name="Knudson D."/>
            <person name="Parkhill J."/>
            <person name="Ishimaru C.A."/>
        </authorList>
    </citation>
    <scope>NUCLEOTIDE SEQUENCE [LARGE SCALE GENOMIC DNA]</scope>
    <source>
        <strain evidence="2">ATCC 33113 / DSM 20744 / JCM 9667 / LMG 2889 / ICMP 2535 / C-1</strain>
    </source>
</reference>
<proteinExistence type="predicted"/>
<dbReference type="eggNOG" id="COG0640">
    <property type="taxonomic scope" value="Bacteria"/>
</dbReference>
<dbReference type="InterPro" id="IPR011991">
    <property type="entry name" value="ArsR-like_HTH"/>
</dbReference>
<dbReference type="HOGENOM" id="CLU_2153889_0_0_11"/>
<dbReference type="KEGG" id="cms:pCSL0081"/>
<dbReference type="RefSeq" id="WP_012300390.1">
    <property type="nucleotide sequence ID" value="NC_010408.1"/>
</dbReference>
<keyword evidence="1" id="KW-0614">Plasmid</keyword>
<dbReference type="Gene3D" id="1.10.10.10">
    <property type="entry name" value="Winged helix-like DNA-binding domain superfamily/Winged helix DNA-binding domain"/>
    <property type="match status" value="1"/>
</dbReference>
<dbReference type="EMBL" id="AM849036">
    <property type="protein sequence ID" value="CAQ03324.1"/>
    <property type="molecule type" value="Genomic_DNA"/>
</dbReference>
<dbReference type="AlphaFoldDB" id="B0RJD4"/>
<dbReference type="InterPro" id="IPR036388">
    <property type="entry name" value="WH-like_DNA-bd_sf"/>
</dbReference>
<name>B0RJD4_CLASE</name>
<dbReference type="Pfam" id="PF12840">
    <property type="entry name" value="HTH_20"/>
    <property type="match status" value="1"/>
</dbReference>
<dbReference type="Proteomes" id="UP000001318">
    <property type="component" value="Plasmid pCSL1"/>
</dbReference>
<evidence type="ECO:0000313" key="2">
    <source>
        <dbReference type="Proteomes" id="UP000001318"/>
    </source>
</evidence>
<dbReference type="CDD" id="cd00090">
    <property type="entry name" value="HTH_ARSR"/>
    <property type="match status" value="1"/>
</dbReference>
<accession>B0RJD4</accession>
<evidence type="ECO:0000313" key="1">
    <source>
        <dbReference type="EMBL" id="CAQ03324.1"/>
    </source>
</evidence>
<gene>
    <name evidence="1" type="ordered locus">pCSL0081</name>
</gene>
<dbReference type="SUPFAM" id="SSF46785">
    <property type="entry name" value="Winged helix' DNA-binding domain"/>
    <property type="match status" value="1"/>
</dbReference>